<keyword evidence="2" id="KW-1185">Reference proteome</keyword>
<sequence length="37" mass="4425">MHNLAKRFHEMDIHATLQNDLAVYFEQHGKTESTHHH</sequence>
<protein>
    <submittedName>
        <fullName evidence="1">Uncharacterized protein</fullName>
    </submittedName>
</protein>
<accession>B8F642</accession>
<dbReference type="EMBL" id="CP001321">
    <property type="protein sequence ID" value="ACL32794.1"/>
    <property type="molecule type" value="Genomic_DNA"/>
</dbReference>
<dbReference type="KEGG" id="hap:HAPS_1190"/>
<evidence type="ECO:0000313" key="1">
    <source>
        <dbReference type="EMBL" id="ACL32794.1"/>
    </source>
</evidence>
<gene>
    <name evidence="1" type="ordered locus">HAPS_1190</name>
</gene>
<dbReference type="Proteomes" id="UP000006743">
    <property type="component" value="Chromosome"/>
</dbReference>
<dbReference type="AlphaFoldDB" id="B8F642"/>
<organism evidence="1 2">
    <name type="scientific">Glaesserella parasuis serovar 5 (strain SH0165)</name>
    <name type="common">Haemophilus parasuis</name>
    <dbReference type="NCBI Taxonomy" id="557723"/>
    <lineage>
        <taxon>Bacteria</taxon>
        <taxon>Pseudomonadati</taxon>
        <taxon>Pseudomonadota</taxon>
        <taxon>Gammaproteobacteria</taxon>
        <taxon>Pasteurellales</taxon>
        <taxon>Pasteurellaceae</taxon>
        <taxon>Glaesserella</taxon>
    </lineage>
</organism>
<name>B8F642_GLAP5</name>
<dbReference type="STRING" id="557723.HAPS_1190"/>
<reference evidence="1 2" key="1">
    <citation type="journal article" date="2009" name="J. Bacteriol.">
        <title>Complete genome sequence of Haemophilus parasuis SH0165.</title>
        <authorList>
            <person name="Yue M."/>
            <person name="Yang F."/>
            <person name="Yang J."/>
            <person name="Bei W."/>
            <person name="Cai X."/>
            <person name="Chen L."/>
            <person name="Dong J."/>
            <person name="Zhou R."/>
            <person name="Jin M."/>
            <person name="Jin Q."/>
            <person name="Chen H."/>
        </authorList>
    </citation>
    <scope>NUCLEOTIDE SEQUENCE [LARGE SCALE GENOMIC DNA]</scope>
    <source>
        <strain evidence="1 2">SH0165</strain>
    </source>
</reference>
<proteinExistence type="predicted"/>
<dbReference type="HOGENOM" id="CLU_3344289_0_0_6"/>
<evidence type="ECO:0000313" key="2">
    <source>
        <dbReference type="Proteomes" id="UP000006743"/>
    </source>
</evidence>